<dbReference type="InterPro" id="IPR013783">
    <property type="entry name" value="Ig-like_fold"/>
</dbReference>
<feature type="signal peptide" evidence="2">
    <location>
        <begin position="1"/>
        <end position="20"/>
    </location>
</feature>
<organism evidence="4 5">
    <name type="scientific">Umbra pygmaea</name>
    <name type="common">Eastern mudminnow</name>
    <dbReference type="NCBI Taxonomy" id="75934"/>
    <lineage>
        <taxon>Eukaryota</taxon>
        <taxon>Metazoa</taxon>
        <taxon>Chordata</taxon>
        <taxon>Craniata</taxon>
        <taxon>Vertebrata</taxon>
        <taxon>Euteleostomi</taxon>
        <taxon>Actinopterygii</taxon>
        <taxon>Neopterygii</taxon>
        <taxon>Teleostei</taxon>
        <taxon>Protacanthopterygii</taxon>
        <taxon>Esociformes</taxon>
        <taxon>Umbridae</taxon>
        <taxon>Umbra</taxon>
    </lineage>
</organism>
<comment type="caution">
    <text evidence="4">The sequence shown here is derived from an EMBL/GenBank/DDBJ whole genome shotgun (WGS) entry which is preliminary data.</text>
</comment>
<keyword evidence="1" id="KW-0812">Transmembrane</keyword>
<dbReference type="PANTHER" id="PTHR20859:SF87">
    <property type="entry name" value="CYTOKINE RECEPTOR FAMILY MEMBER B13-RELATED"/>
    <property type="match status" value="1"/>
</dbReference>
<dbReference type="InterPro" id="IPR036116">
    <property type="entry name" value="FN3_sf"/>
</dbReference>
<evidence type="ECO:0000313" key="5">
    <source>
        <dbReference type="Proteomes" id="UP001557470"/>
    </source>
</evidence>
<dbReference type="EMBL" id="JAGEUA010000002">
    <property type="protein sequence ID" value="KAL1005966.1"/>
    <property type="molecule type" value="Genomic_DNA"/>
</dbReference>
<dbReference type="InterPro" id="IPR003961">
    <property type="entry name" value="FN3_dom"/>
</dbReference>
<proteinExistence type="predicted"/>
<feature type="domain" description="Fibronectin type-III" evidence="3">
    <location>
        <begin position="12"/>
        <end position="99"/>
    </location>
</feature>
<dbReference type="Proteomes" id="UP001557470">
    <property type="component" value="Unassembled WGS sequence"/>
</dbReference>
<name>A0ABD0XV79_UMBPY</name>
<dbReference type="AlphaFoldDB" id="A0ABD0XV79"/>
<evidence type="ECO:0000256" key="1">
    <source>
        <dbReference type="SAM" id="Phobius"/>
    </source>
</evidence>
<evidence type="ECO:0000313" key="4">
    <source>
        <dbReference type="EMBL" id="KAL1005966.1"/>
    </source>
</evidence>
<keyword evidence="2" id="KW-0732">Signal</keyword>
<dbReference type="InterPro" id="IPR050650">
    <property type="entry name" value="Type-II_Cytokine-TF_Rcpt"/>
</dbReference>
<dbReference type="PANTHER" id="PTHR20859">
    <property type="entry name" value="INTERFERON/INTERLEUKIN RECEPTOR"/>
    <property type="match status" value="1"/>
</dbReference>
<feature type="transmembrane region" description="Helical" evidence="1">
    <location>
        <begin position="226"/>
        <end position="250"/>
    </location>
</feature>
<protein>
    <recommendedName>
        <fullName evidence="3">Fibronectin type-III domain-containing protein</fullName>
    </recommendedName>
</protein>
<keyword evidence="5" id="KW-1185">Reference proteome</keyword>
<dbReference type="SUPFAM" id="SSF49265">
    <property type="entry name" value="Fibronectin type III"/>
    <property type="match status" value="1"/>
</dbReference>
<dbReference type="Pfam" id="PF01108">
    <property type="entry name" value="Tissue_fac"/>
    <property type="match status" value="1"/>
</dbReference>
<dbReference type="Gene3D" id="2.60.40.10">
    <property type="entry name" value="Immunoglobulins"/>
    <property type="match status" value="2"/>
</dbReference>
<feature type="chain" id="PRO_5044859389" description="Fibronectin type-III domain-containing protein" evidence="2">
    <location>
        <begin position="21"/>
        <end position="338"/>
    </location>
</feature>
<gene>
    <name evidence="4" type="ORF">UPYG_G00066250</name>
</gene>
<accession>A0ABD0XV79</accession>
<evidence type="ECO:0000256" key="2">
    <source>
        <dbReference type="SAM" id="SignalP"/>
    </source>
</evidence>
<reference evidence="4 5" key="1">
    <citation type="submission" date="2024-06" db="EMBL/GenBank/DDBJ databases">
        <authorList>
            <person name="Pan Q."/>
            <person name="Wen M."/>
            <person name="Jouanno E."/>
            <person name="Zahm M."/>
            <person name="Klopp C."/>
            <person name="Cabau C."/>
            <person name="Louis A."/>
            <person name="Berthelot C."/>
            <person name="Parey E."/>
            <person name="Roest Crollius H."/>
            <person name="Montfort J."/>
            <person name="Robinson-Rechavi M."/>
            <person name="Bouchez O."/>
            <person name="Lampietro C."/>
            <person name="Lopez Roques C."/>
            <person name="Donnadieu C."/>
            <person name="Postlethwait J."/>
            <person name="Bobe J."/>
            <person name="Verreycken H."/>
            <person name="Guiguen Y."/>
        </authorList>
    </citation>
    <scope>NUCLEOTIDE SEQUENCE [LARGE SCALE GENOMIC DNA]</scope>
    <source>
        <strain evidence="4">Up_M1</strain>
        <tissue evidence="4">Testis</tissue>
    </source>
</reference>
<sequence length="338" mass="38542">MLSFCGPLAVIVILVAEVSTLVPPPENVTVSCNNFQTVVYWNYSEQHQHPLFDLKIKGDYLFEEISDIKQHHYDLSSLIWPAKELDNYFVNLTAKVGTEISTHQESIKFTFNKFKTAPIKCKLDFPAVNLSLKDGDIEVEFHNPYHLYPELKEVQNNKQFEYKVMHGNTPRPFKCTKTICQEPTSFVFMKEEQYCVSLEGMDGRLDFQRTGQICISPTEDDDQMKILSIILPMIFFVLIIILIRVIIIICKKNVQNEHFPKTLVLILTNPHDKNIMHLPQEIMSHISSIEPAISASQSLLDIQEDEDSPGTGYDRGHAPLQMDLEMGPGDVVVGYGHA</sequence>
<evidence type="ECO:0000259" key="3">
    <source>
        <dbReference type="Pfam" id="PF01108"/>
    </source>
</evidence>
<keyword evidence="1" id="KW-1133">Transmembrane helix</keyword>
<keyword evidence="1" id="KW-0472">Membrane</keyword>